<organism evidence="8 9">
    <name type="scientific">Clostridium tagluense</name>
    <dbReference type="NCBI Taxonomy" id="360422"/>
    <lineage>
        <taxon>Bacteria</taxon>
        <taxon>Bacillati</taxon>
        <taxon>Bacillota</taxon>
        <taxon>Clostridia</taxon>
        <taxon>Eubacteriales</taxon>
        <taxon>Clostridiaceae</taxon>
        <taxon>Clostridium</taxon>
    </lineage>
</organism>
<feature type="transmembrane region" description="Helical" evidence="6">
    <location>
        <begin position="194"/>
        <end position="217"/>
    </location>
</feature>
<dbReference type="OrthoDB" id="1937696at2"/>
<dbReference type="PIRSF" id="PIRSF018968">
    <property type="entry name" value="ABC_permease_BceB"/>
    <property type="match status" value="1"/>
</dbReference>
<keyword evidence="5 6" id="KW-0472">Membrane</keyword>
<dbReference type="GO" id="GO:0055085">
    <property type="term" value="P:transmembrane transport"/>
    <property type="evidence" value="ECO:0007669"/>
    <property type="project" value="UniProtKB-UniRule"/>
</dbReference>
<dbReference type="InterPro" id="IPR027022">
    <property type="entry name" value="ABC_permease_BceB-typ"/>
</dbReference>
<gene>
    <name evidence="8" type="ORF">Ctaglu_03050</name>
</gene>
<evidence type="ECO:0000256" key="2">
    <source>
        <dbReference type="ARBA" id="ARBA00022475"/>
    </source>
</evidence>
<accession>A0A401UGS9</accession>
<dbReference type="RefSeq" id="WP_124997387.1">
    <property type="nucleotide sequence ID" value="NZ_BHYK01000002.1"/>
</dbReference>
<dbReference type="Pfam" id="PF02687">
    <property type="entry name" value="FtsX"/>
    <property type="match status" value="1"/>
</dbReference>
<comment type="subcellular location">
    <subcellularLocation>
        <location evidence="1 6">Cell membrane</location>
        <topology evidence="1 6">Multi-pass membrane protein</topology>
    </subcellularLocation>
</comment>
<keyword evidence="9" id="KW-1185">Reference proteome</keyword>
<keyword evidence="6" id="KW-0813">Transport</keyword>
<evidence type="ECO:0000313" key="9">
    <source>
        <dbReference type="Proteomes" id="UP000287872"/>
    </source>
</evidence>
<feature type="domain" description="ABC3 transporter permease C-terminal" evidence="7">
    <location>
        <begin position="61"/>
        <end position="174"/>
    </location>
</feature>
<dbReference type="EMBL" id="BHYK01000002">
    <property type="protein sequence ID" value="GCD08682.1"/>
    <property type="molecule type" value="Genomic_DNA"/>
</dbReference>
<dbReference type="PANTHER" id="PTHR46795">
    <property type="entry name" value="ABC TRANSPORTER PERMEASE-RELATED-RELATED"/>
    <property type="match status" value="1"/>
</dbReference>
<feature type="transmembrane region" description="Helical" evidence="6">
    <location>
        <begin position="571"/>
        <end position="593"/>
    </location>
</feature>
<protein>
    <submittedName>
        <fullName evidence="8">ABC transporter permease</fullName>
    </submittedName>
</protein>
<keyword evidence="2 6" id="KW-1003">Cell membrane</keyword>
<feature type="transmembrane region" description="Helical" evidence="6">
    <location>
        <begin position="514"/>
        <end position="536"/>
    </location>
</feature>
<dbReference type="Proteomes" id="UP000287872">
    <property type="component" value="Unassembled WGS sequence"/>
</dbReference>
<dbReference type="PANTHER" id="PTHR46795:SF1">
    <property type="entry name" value="ABC TRANSPORTER PERMEASE PROTEIN"/>
    <property type="match status" value="1"/>
</dbReference>
<sequence length="635" mass="72614">MTLNKLALNNVVRDKWTYFAYFLSSMFSVFIFFSFSVSMFHPDLSIIQNGSALSMAMAAGATLVYVFSFMFISYSVRAFMKSRKKTLGLFTIMGASKKQLNKMIFKENMLIGVAAIITAIIFGLVFSPLFLMLAKKIMVVEGFAMYVPIKAILLTFGMFFILFLIISLISPIFIGKEKVIKMLKSDKTDEKEMVFSLLFMIIGVLIILSCIFIFLFYSKVDALKAFMDTGMGTWLMFGVLLVAIYILYVQISILIIGSMKKRKMYHRRTNMIIIADIKSKLRENVKMMYLITILFTVAFYTIVMLYAQNIDVEKNTKANFPLNYTYVSQSNNNHEKEHVKLLQDALSKKSGYEEYKYKVKYKGEDNRNVIMSESEYNLALKGTYGKSISLKKNEVYIVSGSPKIMPPNYISNQIKRSLEKEGVTPSVVGISKQNITPSGFFDTITIFNDEILRELDRKETYNVVKIYGYNTNSWKEEGNITKELQSKIIMEKEYKFGFFSANELLETEKNSKNLMLYVGFSISLIFVIAASSMIYFRLITELEKECVKFKGIVKLGLSKKELSRIISTQNFILMFVPFLVALILLFIGIGYTSNNSGESYFTVALECSAAFLMIQSIGYIMVNSKYKKAVFKEVI</sequence>
<evidence type="ECO:0000256" key="5">
    <source>
        <dbReference type="ARBA" id="ARBA00023136"/>
    </source>
</evidence>
<reference evidence="8 9" key="1">
    <citation type="submission" date="2018-11" db="EMBL/GenBank/DDBJ databases">
        <title>Genome sequencing and assembly of Clostridium tagluense strain A121.</title>
        <authorList>
            <person name="Murakami T."/>
            <person name="Segawa T."/>
            <person name="Shcherbakova V.A."/>
            <person name="Mori H."/>
            <person name="Yoshimura Y."/>
        </authorList>
    </citation>
    <scope>NUCLEOTIDE SEQUENCE [LARGE SCALE GENOMIC DNA]</scope>
    <source>
        <strain evidence="8 9">A121</strain>
    </source>
</reference>
<feature type="transmembrane region" description="Helical" evidence="6">
    <location>
        <begin position="287"/>
        <end position="307"/>
    </location>
</feature>
<proteinExistence type="inferred from homology"/>
<feature type="transmembrane region" description="Helical" evidence="6">
    <location>
        <begin position="237"/>
        <end position="258"/>
    </location>
</feature>
<evidence type="ECO:0000256" key="6">
    <source>
        <dbReference type="PIRNR" id="PIRNR018968"/>
    </source>
</evidence>
<feature type="transmembrane region" description="Helical" evidence="6">
    <location>
        <begin position="52"/>
        <end position="76"/>
    </location>
</feature>
<dbReference type="InterPro" id="IPR003838">
    <property type="entry name" value="ABC3_permease_C"/>
</dbReference>
<evidence type="ECO:0000259" key="7">
    <source>
        <dbReference type="Pfam" id="PF02687"/>
    </source>
</evidence>
<dbReference type="AlphaFoldDB" id="A0A401UGS9"/>
<evidence type="ECO:0000256" key="1">
    <source>
        <dbReference type="ARBA" id="ARBA00004651"/>
    </source>
</evidence>
<dbReference type="GO" id="GO:0005886">
    <property type="term" value="C:plasma membrane"/>
    <property type="evidence" value="ECO:0007669"/>
    <property type="project" value="UniProtKB-SubCell"/>
</dbReference>
<name>A0A401UGS9_9CLOT</name>
<feature type="transmembrane region" description="Helical" evidence="6">
    <location>
        <begin position="151"/>
        <end position="174"/>
    </location>
</feature>
<evidence type="ECO:0000313" key="8">
    <source>
        <dbReference type="EMBL" id="GCD08682.1"/>
    </source>
</evidence>
<keyword evidence="4 6" id="KW-1133">Transmembrane helix</keyword>
<dbReference type="InterPro" id="IPR052536">
    <property type="entry name" value="ABC-4_Integral_Memb_Prot"/>
</dbReference>
<keyword evidence="3 6" id="KW-0812">Transmembrane</keyword>
<comment type="similarity">
    <text evidence="6">Belongs to the ABC-4 integral membrane protein family.</text>
</comment>
<evidence type="ECO:0000256" key="3">
    <source>
        <dbReference type="ARBA" id="ARBA00022692"/>
    </source>
</evidence>
<comment type="caution">
    <text evidence="8">The sequence shown here is derived from an EMBL/GenBank/DDBJ whole genome shotgun (WGS) entry which is preliminary data.</text>
</comment>
<evidence type="ECO:0000256" key="4">
    <source>
        <dbReference type="ARBA" id="ARBA00022989"/>
    </source>
</evidence>
<feature type="transmembrane region" description="Helical" evidence="6">
    <location>
        <begin position="599"/>
        <end position="622"/>
    </location>
</feature>
<feature type="transmembrane region" description="Helical" evidence="6">
    <location>
        <begin position="109"/>
        <end position="131"/>
    </location>
</feature>
<feature type="transmembrane region" description="Helical" evidence="6">
    <location>
        <begin position="20"/>
        <end position="40"/>
    </location>
</feature>